<dbReference type="PROSITE" id="PS50082">
    <property type="entry name" value="WD_REPEATS_2"/>
    <property type="match status" value="2"/>
</dbReference>
<feature type="repeat" description="WD" evidence="1">
    <location>
        <begin position="321"/>
        <end position="362"/>
    </location>
</feature>
<evidence type="ECO:0000313" key="3">
    <source>
        <dbReference type="EMBL" id="CAD8187640.1"/>
    </source>
</evidence>
<accession>A0A8S1WGB6</accession>
<feature type="coiled-coil region" evidence="2">
    <location>
        <begin position="197"/>
        <end position="227"/>
    </location>
</feature>
<protein>
    <submittedName>
        <fullName evidence="3">Uncharacterized protein</fullName>
    </submittedName>
</protein>
<dbReference type="GO" id="GO:0016226">
    <property type="term" value="P:iron-sulfur cluster assembly"/>
    <property type="evidence" value="ECO:0007669"/>
    <property type="project" value="TreeGrafter"/>
</dbReference>
<dbReference type="OrthoDB" id="10306664at2759"/>
<keyword evidence="2" id="KW-0175">Coiled coil</keyword>
<dbReference type="InterPro" id="IPR001680">
    <property type="entry name" value="WD40_rpt"/>
</dbReference>
<dbReference type="AlphaFoldDB" id="A0A8S1WGB6"/>
<dbReference type="GO" id="GO:0097361">
    <property type="term" value="C:cytosolic [4Fe-4S] assembly targeting complex"/>
    <property type="evidence" value="ECO:0007669"/>
    <property type="project" value="TreeGrafter"/>
</dbReference>
<keyword evidence="1" id="KW-0853">WD repeat</keyword>
<dbReference type="EMBL" id="CAJJDP010000089">
    <property type="protein sequence ID" value="CAD8187640.1"/>
    <property type="molecule type" value="Genomic_DNA"/>
</dbReference>
<comment type="caution">
    <text evidence="3">The sequence shown here is derived from an EMBL/GenBank/DDBJ whole genome shotgun (WGS) entry which is preliminary data.</text>
</comment>
<gene>
    <name evidence="3" type="ORF">POCTA_138.1.T0900197</name>
</gene>
<evidence type="ECO:0000256" key="2">
    <source>
        <dbReference type="SAM" id="Coils"/>
    </source>
</evidence>
<dbReference type="PANTHER" id="PTHR19920">
    <property type="entry name" value="WD40 PROTEIN CIAO1"/>
    <property type="match status" value="1"/>
</dbReference>
<proteinExistence type="predicted"/>
<keyword evidence="4" id="KW-1185">Reference proteome</keyword>
<dbReference type="OMA" id="CFAIVFD"/>
<organism evidence="3 4">
    <name type="scientific">Paramecium octaurelia</name>
    <dbReference type="NCBI Taxonomy" id="43137"/>
    <lineage>
        <taxon>Eukaryota</taxon>
        <taxon>Sar</taxon>
        <taxon>Alveolata</taxon>
        <taxon>Ciliophora</taxon>
        <taxon>Intramacronucleata</taxon>
        <taxon>Oligohymenophorea</taxon>
        <taxon>Peniculida</taxon>
        <taxon>Parameciidae</taxon>
        <taxon>Paramecium</taxon>
    </lineage>
</organism>
<evidence type="ECO:0000313" key="4">
    <source>
        <dbReference type="Proteomes" id="UP000683925"/>
    </source>
</evidence>
<dbReference type="Proteomes" id="UP000683925">
    <property type="component" value="Unassembled WGS sequence"/>
</dbReference>
<dbReference type="SMART" id="SM00320">
    <property type="entry name" value="WD40"/>
    <property type="match status" value="4"/>
</dbReference>
<dbReference type="PANTHER" id="PTHR19920:SF0">
    <property type="entry name" value="CYTOSOLIC IRON-SULFUR PROTEIN ASSEMBLY PROTEIN CIAO1-RELATED"/>
    <property type="match status" value="1"/>
</dbReference>
<dbReference type="PROSITE" id="PS50294">
    <property type="entry name" value="WD_REPEATS_REGION"/>
    <property type="match status" value="1"/>
</dbReference>
<reference evidence="3" key="1">
    <citation type="submission" date="2021-01" db="EMBL/GenBank/DDBJ databases">
        <authorList>
            <consortium name="Genoscope - CEA"/>
            <person name="William W."/>
        </authorList>
    </citation>
    <scope>NUCLEOTIDE SEQUENCE</scope>
</reference>
<sequence>MISSRMIEKEEEILQCDIHQQLIIMVSSDPKFKKKQRLLCKLCMENVESNKPIKIFKQVKEIIVENQKLRKSHVENIVNFNTNSIQQIKLVLLDLKTQVTQNIVKLIGYVDQWMEEVLQCGQQNATFSFFDELENLITKTKNDQFNPESLIEKINKLNKSKCLKINHTLTFFKSFQETKKCEELLQSIQNQGHERCDARIQQEMNQIAIQQEQLEKQQQMIDKKIELKLIDDSNQSSGYCFAIVFDKTGSIMVSCESPKIQIWNFDKGKLKLINTYTQHQDTVRCLVYSKLRNSFISGSIDHTIICWQQINQNEWKYSQPYQQHLEGVNCLILNKQEDQVISGSCDKQINVWQVDFMKNQLTFLYALDNHINSVESLQFNSNETQLVSCGFDEFIIWEQGLQGKWEFKYKQSVANKGYKIYLINDQQLLWVTMDADIDDILVFELQRGVFKQNNNKTIKLTKNNKSDDDMNFSIVHNQEKNILLIRHKYHIYLFRQLIDGNLKVYNQLNCQVKQVFGNMTNDGEYLIFWDLKKEKYQTYEILNI</sequence>
<feature type="repeat" description="WD" evidence="1">
    <location>
        <begin position="276"/>
        <end position="308"/>
    </location>
</feature>
<dbReference type="Pfam" id="PF00400">
    <property type="entry name" value="WD40"/>
    <property type="match status" value="3"/>
</dbReference>
<name>A0A8S1WGB6_PAROT</name>
<evidence type="ECO:0000256" key="1">
    <source>
        <dbReference type="PROSITE-ProRule" id="PRU00221"/>
    </source>
</evidence>